<gene>
    <name evidence="3" type="ORF">B0H64DRAFT_8473</name>
</gene>
<comment type="caution">
    <text evidence="3">The sequence shown here is derived from an EMBL/GenBank/DDBJ whole genome shotgun (WGS) entry which is preliminary data.</text>
</comment>
<evidence type="ECO:0000313" key="4">
    <source>
        <dbReference type="Proteomes" id="UP001278766"/>
    </source>
</evidence>
<keyword evidence="4" id="KW-1185">Reference proteome</keyword>
<accession>A0AAE0LWI3</accession>
<dbReference type="Proteomes" id="UP001278766">
    <property type="component" value="Unassembled WGS sequence"/>
</dbReference>
<organism evidence="3 4">
    <name type="scientific">Chaetomium fimeti</name>
    <dbReference type="NCBI Taxonomy" id="1854472"/>
    <lineage>
        <taxon>Eukaryota</taxon>
        <taxon>Fungi</taxon>
        <taxon>Dikarya</taxon>
        <taxon>Ascomycota</taxon>
        <taxon>Pezizomycotina</taxon>
        <taxon>Sordariomycetes</taxon>
        <taxon>Sordariomycetidae</taxon>
        <taxon>Sordariales</taxon>
        <taxon>Chaetomiaceae</taxon>
        <taxon>Chaetomium</taxon>
    </lineage>
</organism>
<name>A0AAE0LWI3_9PEZI</name>
<reference evidence="3" key="1">
    <citation type="journal article" date="2023" name="Mol. Phylogenet. Evol.">
        <title>Genome-scale phylogeny and comparative genomics of the fungal order Sordariales.</title>
        <authorList>
            <person name="Hensen N."/>
            <person name="Bonometti L."/>
            <person name="Westerberg I."/>
            <person name="Brannstrom I.O."/>
            <person name="Guillou S."/>
            <person name="Cros-Aarteil S."/>
            <person name="Calhoun S."/>
            <person name="Haridas S."/>
            <person name="Kuo A."/>
            <person name="Mondo S."/>
            <person name="Pangilinan J."/>
            <person name="Riley R."/>
            <person name="LaButti K."/>
            <person name="Andreopoulos B."/>
            <person name="Lipzen A."/>
            <person name="Chen C."/>
            <person name="Yan M."/>
            <person name="Daum C."/>
            <person name="Ng V."/>
            <person name="Clum A."/>
            <person name="Steindorff A."/>
            <person name="Ohm R.A."/>
            <person name="Martin F."/>
            <person name="Silar P."/>
            <person name="Natvig D.O."/>
            <person name="Lalanne C."/>
            <person name="Gautier V."/>
            <person name="Ament-Velasquez S.L."/>
            <person name="Kruys A."/>
            <person name="Hutchinson M.I."/>
            <person name="Powell A.J."/>
            <person name="Barry K."/>
            <person name="Miller A.N."/>
            <person name="Grigoriev I.V."/>
            <person name="Debuchy R."/>
            <person name="Gladieux P."/>
            <person name="Hiltunen Thoren M."/>
            <person name="Johannesson H."/>
        </authorList>
    </citation>
    <scope>NUCLEOTIDE SEQUENCE</scope>
    <source>
        <strain evidence="3">CBS 168.71</strain>
    </source>
</reference>
<dbReference type="AlphaFoldDB" id="A0AAE0LWI3"/>
<sequence length="226" mass="26013">MTSPKPKVGETRPKSRFRPKPIRRSEEGRRILREQEELRRQRIREQEQEEAIRRLRSNDRHLLFCVYCKRLGHIVSRCSRVATKSSSGRHVVTSHLSPCLGSRRRTKPKTRWVPTNATVHQSYHAPGVPPAGCQLQNSGAGDCKPIPLRGARRFPISIIDSMFFQCLDYPTPRVRFPELKGCMTHLMNKLTQDEVEDAKFVEYHALIAQLNSHNITTDALIREAIV</sequence>
<feature type="coiled-coil region" evidence="1">
    <location>
        <begin position="31"/>
        <end position="58"/>
    </location>
</feature>
<protein>
    <submittedName>
        <fullName evidence="3">Uncharacterized protein</fullName>
    </submittedName>
</protein>
<feature type="region of interest" description="Disordered" evidence="2">
    <location>
        <begin position="1"/>
        <end position="29"/>
    </location>
</feature>
<dbReference type="EMBL" id="JAUEPN010000001">
    <property type="protein sequence ID" value="KAK3300167.1"/>
    <property type="molecule type" value="Genomic_DNA"/>
</dbReference>
<reference evidence="3" key="2">
    <citation type="submission" date="2023-06" db="EMBL/GenBank/DDBJ databases">
        <authorList>
            <consortium name="Lawrence Berkeley National Laboratory"/>
            <person name="Haridas S."/>
            <person name="Hensen N."/>
            <person name="Bonometti L."/>
            <person name="Westerberg I."/>
            <person name="Brannstrom I.O."/>
            <person name="Guillou S."/>
            <person name="Cros-Aarteil S."/>
            <person name="Calhoun S."/>
            <person name="Kuo A."/>
            <person name="Mondo S."/>
            <person name="Pangilinan J."/>
            <person name="Riley R."/>
            <person name="Labutti K."/>
            <person name="Andreopoulos B."/>
            <person name="Lipzen A."/>
            <person name="Chen C."/>
            <person name="Yanf M."/>
            <person name="Daum C."/>
            <person name="Ng V."/>
            <person name="Clum A."/>
            <person name="Steindorff A."/>
            <person name="Ohm R."/>
            <person name="Martin F."/>
            <person name="Silar P."/>
            <person name="Natvig D."/>
            <person name="Lalanne C."/>
            <person name="Gautier V."/>
            <person name="Ament-Velasquez S.L."/>
            <person name="Kruys A."/>
            <person name="Hutchinson M.I."/>
            <person name="Powell A.J."/>
            <person name="Barry K."/>
            <person name="Miller A.N."/>
            <person name="Grigoriev I.V."/>
            <person name="Debuchy R."/>
            <person name="Gladieux P."/>
            <person name="Thoren M.H."/>
            <person name="Johannesson H."/>
        </authorList>
    </citation>
    <scope>NUCLEOTIDE SEQUENCE</scope>
    <source>
        <strain evidence="3">CBS 168.71</strain>
    </source>
</reference>
<evidence type="ECO:0000256" key="1">
    <source>
        <dbReference type="SAM" id="Coils"/>
    </source>
</evidence>
<dbReference type="RefSeq" id="XP_062663681.1">
    <property type="nucleotide sequence ID" value="XM_062808865.1"/>
</dbReference>
<evidence type="ECO:0000313" key="3">
    <source>
        <dbReference type="EMBL" id="KAK3300167.1"/>
    </source>
</evidence>
<evidence type="ECO:0000256" key="2">
    <source>
        <dbReference type="SAM" id="MobiDB-lite"/>
    </source>
</evidence>
<proteinExistence type="predicted"/>
<dbReference type="GeneID" id="87845813"/>
<keyword evidence="1" id="KW-0175">Coiled coil</keyword>